<sequence>MYESLQSEAHGLDLDVQERVMLERIKGLYGDNVIWINKNIMTSREKACVLAEEIGHHLFTVGDILDQSKINNVKQENIARRWAFAKLVPLEGLIYSFKQGCKSRYDIAETLNITEDFLENSLQYYKEKHGLQVRVDDRHIIFFDPLAIHEEIR</sequence>
<feature type="domain" description="IrrE N-terminal-like" evidence="1">
    <location>
        <begin position="17"/>
        <end position="121"/>
    </location>
</feature>
<accession>A0AAC9J070</accession>
<dbReference type="InterPro" id="IPR010359">
    <property type="entry name" value="IrrE_HExxH"/>
</dbReference>
<reference evidence="2 3" key="1">
    <citation type="submission" date="2016-11" db="EMBL/GenBank/DDBJ databases">
        <title>Complete genome sequencing of Virgibacillus halodenitrificans PDB-F2.</title>
        <authorList>
            <person name="Sun Z."/>
            <person name="Zhou Y."/>
            <person name="Li H."/>
        </authorList>
    </citation>
    <scope>NUCLEOTIDE SEQUENCE [LARGE SCALE GENOMIC DNA]</scope>
    <source>
        <strain evidence="2 3">PDB-F2</strain>
    </source>
</reference>
<dbReference type="KEGG" id="vhl:BME96_12660"/>
<proteinExistence type="predicted"/>
<dbReference type="RefSeq" id="WP_071649252.1">
    <property type="nucleotide sequence ID" value="NZ_CP017962.1"/>
</dbReference>
<dbReference type="Proteomes" id="UP000182945">
    <property type="component" value="Chromosome"/>
</dbReference>
<dbReference type="EMBL" id="CP017962">
    <property type="protein sequence ID" value="APC48991.1"/>
    <property type="molecule type" value="Genomic_DNA"/>
</dbReference>
<evidence type="ECO:0000313" key="3">
    <source>
        <dbReference type="Proteomes" id="UP000182945"/>
    </source>
</evidence>
<organism evidence="2 3">
    <name type="scientific">Virgibacillus halodenitrificans</name>
    <name type="common">Bacillus halodenitrificans</name>
    <dbReference type="NCBI Taxonomy" id="1482"/>
    <lineage>
        <taxon>Bacteria</taxon>
        <taxon>Bacillati</taxon>
        <taxon>Bacillota</taxon>
        <taxon>Bacilli</taxon>
        <taxon>Bacillales</taxon>
        <taxon>Bacillaceae</taxon>
        <taxon>Virgibacillus</taxon>
    </lineage>
</organism>
<dbReference type="GeneID" id="71515255"/>
<name>A0AAC9J070_VIRHA</name>
<protein>
    <recommendedName>
        <fullName evidence="1">IrrE N-terminal-like domain-containing protein</fullName>
    </recommendedName>
</protein>
<dbReference type="AlphaFoldDB" id="A0AAC9J070"/>
<dbReference type="Pfam" id="PF06114">
    <property type="entry name" value="Peptidase_M78"/>
    <property type="match status" value="1"/>
</dbReference>
<evidence type="ECO:0000313" key="2">
    <source>
        <dbReference type="EMBL" id="APC48991.1"/>
    </source>
</evidence>
<gene>
    <name evidence="2" type="ORF">BME96_12660</name>
</gene>
<evidence type="ECO:0000259" key="1">
    <source>
        <dbReference type="Pfam" id="PF06114"/>
    </source>
</evidence>